<keyword evidence="5 12" id="KW-1133">Transmembrane helix</keyword>
<feature type="transmembrane region" description="Helical" evidence="12">
    <location>
        <begin position="185"/>
        <end position="206"/>
    </location>
</feature>
<dbReference type="Proteomes" id="UP000315648">
    <property type="component" value="Unassembled WGS sequence"/>
</dbReference>
<dbReference type="GO" id="GO:0006784">
    <property type="term" value="P:heme A biosynthetic process"/>
    <property type="evidence" value="ECO:0007669"/>
    <property type="project" value="InterPro"/>
</dbReference>
<feature type="transmembrane region" description="Helical" evidence="12">
    <location>
        <begin position="300"/>
        <end position="321"/>
    </location>
</feature>
<evidence type="ECO:0000256" key="8">
    <source>
        <dbReference type="ARBA" id="ARBA00023133"/>
    </source>
</evidence>
<protein>
    <submittedName>
        <fullName evidence="13">Heme A synthase</fullName>
    </submittedName>
</protein>
<feature type="transmembrane region" description="Helical" evidence="12">
    <location>
        <begin position="76"/>
        <end position="94"/>
    </location>
</feature>
<feature type="transmembrane region" description="Helical" evidence="12">
    <location>
        <begin position="145"/>
        <end position="164"/>
    </location>
</feature>
<dbReference type="InterPro" id="IPR003780">
    <property type="entry name" value="COX15/CtaA_fam"/>
</dbReference>
<keyword evidence="9 12" id="KW-0472">Membrane</keyword>
<evidence type="ECO:0000256" key="11">
    <source>
        <dbReference type="ARBA" id="ARBA00023444"/>
    </source>
</evidence>
<sequence>MTSTMTTSRTSSYKPALAWFAALGAAWVFGVVTLGAFTTSIHAGMAFPDWPLSNGSINPEGWLTEIDKFAEHSHRLFGMVMGLFAIGLVVWLQLREDRSWLRKLGWTALAIVIVQGILGGKRVLLDSIAVPGFEMSLGQMLRIPHGILAQVYVCVLFAIAAGLSRGWIEATTAPAATRPDIGCKIRFLSSVATLLVFVQLIVAAVMRHNNAGLAIPTFPLTPDGGLIPSMWDFRVAIHFAHRGMAVVLTVVLCWLAILLWKSPAAGRGFKYAAGLIVALLTGQIVLGAVTVLTYRNPYYTTAHVIGGALILATVFTVTWWAHRNVIERTASTPLAA</sequence>
<keyword evidence="10" id="KW-1015">Disulfide bond</keyword>
<evidence type="ECO:0000313" key="13">
    <source>
        <dbReference type="EMBL" id="TSJ77752.1"/>
    </source>
</evidence>
<keyword evidence="8" id="KW-0350">Heme biosynthesis</keyword>
<evidence type="ECO:0000256" key="1">
    <source>
        <dbReference type="ARBA" id="ARBA00004141"/>
    </source>
</evidence>
<name>A0A556QMD5_9BACT</name>
<comment type="pathway">
    <text evidence="11">Porphyrin-containing compound metabolism.</text>
</comment>
<evidence type="ECO:0000313" key="14">
    <source>
        <dbReference type="Proteomes" id="UP000315648"/>
    </source>
</evidence>
<keyword evidence="7" id="KW-0408">Iron</keyword>
<keyword evidence="14" id="KW-1185">Reference proteome</keyword>
<evidence type="ECO:0000256" key="7">
    <source>
        <dbReference type="ARBA" id="ARBA00023004"/>
    </source>
</evidence>
<dbReference type="PANTHER" id="PTHR35457:SF1">
    <property type="entry name" value="HEME A SYNTHASE"/>
    <property type="match status" value="1"/>
</dbReference>
<dbReference type="PANTHER" id="PTHR35457">
    <property type="entry name" value="HEME A SYNTHASE"/>
    <property type="match status" value="1"/>
</dbReference>
<dbReference type="OrthoDB" id="128939at2"/>
<proteinExistence type="predicted"/>
<gene>
    <name evidence="13" type="ORF">FPL22_00125</name>
</gene>
<evidence type="ECO:0000256" key="12">
    <source>
        <dbReference type="SAM" id="Phobius"/>
    </source>
</evidence>
<dbReference type="Pfam" id="PF02628">
    <property type="entry name" value="COX15-CtaA"/>
    <property type="match status" value="1"/>
</dbReference>
<keyword evidence="2" id="KW-1003">Cell membrane</keyword>
<dbReference type="GO" id="GO:0046872">
    <property type="term" value="F:metal ion binding"/>
    <property type="evidence" value="ECO:0007669"/>
    <property type="project" value="UniProtKB-KW"/>
</dbReference>
<evidence type="ECO:0000256" key="6">
    <source>
        <dbReference type="ARBA" id="ARBA00023002"/>
    </source>
</evidence>
<dbReference type="GO" id="GO:0016020">
    <property type="term" value="C:membrane"/>
    <property type="evidence" value="ECO:0007669"/>
    <property type="project" value="UniProtKB-SubCell"/>
</dbReference>
<feature type="transmembrane region" description="Helical" evidence="12">
    <location>
        <begin position="272"/>
        <end position="294"/>
    </location>
</feature>
<keyword evidence="4" id="KW-0479">Metal-binding</keyword>
<accession>A0A556QMD5</accession>
<reference evidence="13 14" key="1">
    <citation type="submission" date="2019-07" db="EMBL/GenBank/DDBJ databases">
        <title>Description of 53C-WASEF.</title>
        <authorList>
            <person name="Pitt A."/>
            <person name="Hahn M.W."/>
        </authorList>
    </citation>
    <scope>NUCLEOTIDE SEQUENCE [LARGE SCALE GENOMIC DNA]</scope>
    <source>
        <strain evidence="13 14">53C-WASEF</strain>
    </source>
</reference>
<evidence type="ECO:0000256" key="4">
    <source>
        <dbReference type="ARBA" id="ARBA00022723"/>
    </source>
</evidence>
<evidence type="ECO:0000256" key="5">
    <source>
        <dbReference type="ARBA" id="ARBA00022989"/>
    </source>
</evidence>
<dbReference type="AlphaFoldDB" id="A0A556QMD5"/>
<evidence type="ECO:0000256" key="3">
    <source>
        <dbReference type="ARBA" id="ARBA00022692"/>
    </source>
</evidence>
<organism evidence="13 14">
    <name type="scientific">Rariglobus hedericola</name>
    <dbReference type="NCBI Taxonomy" id="2597822"/>
    <lineage>
        <taxon>Bacteria</taxon>
        <taxon>Pseudomonadati</taxon>
        <taxon>Verrucomicrobiota</taxon>
        <taxon>Opitutia</taxon>
        <taxon>Opitutales</taxon>
        <taxon>Opitutaceae</taxon>
        <taxon>Rariglobus</taxon>
    </lineage>
</organism>
<feature type="transmembrane region" description="Helical" evidence="12">
    <location>
        <begin position="106"/>
        <end position="125"/>
    </location>
</feature>
<dbReference type="InterPro" id="IPR050450">
    <property type="entry name" value="COX15/CtaA_HemeA_synthase"/>
</dbReference>
<comment type="subcellular location">
    <subcellularLocation>
        <location evidence="1">Membrane</location>
        <topology evidence="1">Multi-pass membrane protein</topology>
    </subcellularLocation>
</comment>
<dbReference type="EMBL" id="VMBG01000001">
    <property type="protein sequence ID" value="TSJ77752.1"/>
    <property type="molecule type" value="Genomic_DNA"/>
</dbReference>
<evidence type="ECO:0000256" key="10">
    <source>
        <dbReference type="ARBA" id="ARBA00023157"/>
    </source>
</evidence>
<comment type="caution">
    <text evidence="13">The sequence shown here is derived from an EMBL/GenBank/DDBJ whole genome shotgun (WGS) entry which is preliminary data.</text>
</comment>
<keyword evidence="3 12" id="KW-0812">Transmembrane</keyword>
<dbReference type="GO" id="GO:0016491">
    <property type="term" value="F:oxidoreductase activity"/>
    <property type="evidence" value="ECO:0007669"/>
    <property type="project" value="UniProtKB-KW"/>
</dbReference>
<keyword evidence="6" id="KW-0560">Oxidoreductase</keyword>
<feature type="transmembrane region" description="Helical" evidence="12">
    <location>
        <begin position="239"/>
        <end position="260"/>
    </location>
</feature>
<evidence type="ECO:0000256" key="2">
    <source>
        <dbReference type="ARBA" id="ARBA00022475"/>
    </source>
</evidence>
<evidence type="ECO:0000256" key="9">
    <source>
        <dbReference type="ARBA" id="ARBA00023136"/>
    </source>
</evidence>